<dbReference type="GO" id="GO:0003676">
    <property type="term" value="F:nucleic acid binding"/>
    <property type="evidence" value="ECO:0007669"/>
    <property type="project" value="InterPro"/>
</dbReference>
<gene>
    <name evidence="2" type="ORF">PWF74_10620</name>
</gene>
<keyword evidence="2" id="KW-0378">Hydrolase</keyword>
<dbReference type="Pfam" id="PF13307">
    <property type="entry name" value="Helicase_C_2"/>
    <property type="match status" value="1"/>
</dbReference>
<evidence type="ECO:0000313" key="3">
    <source>
        <dbReference type="Proteomes" id="UP001217324"/>
    </source>
</evidence>
<evidence type="ECO:0000259" key="1">
    <source>
        <dbReference type="PROSITE" id="PS51192"/>
    </source>
</evidence>
<dbReference type="InterPro" id="IPR011545">
    <property type="entry name" value="DEAD/DEAH_box_helicase_dom"/>
</dbReference>
<dbReference type="Pfam" id="PF00270">
    <property type="entry name" value="DEAD"/>
    <property type="match status" value="1"/>
</dbReference>
<keyword evidence="2" id="KW-0347">Helicase</keyword>
<protein>
    <submittedName>
        <fullName evidence="2">DEAD/DEAH box helicase</fullName>
    </submittedName>
</protein>
<proteinExistence type="predicted"/>
<feature type="domain" description="Helicase ATP-binding" evidence="1">
    <location>
        <begin position="48"/>
        <end position="313"/>
    </location>
</feature>
<dbReference type="Proteomes" id="UP001217324">
    <property type="component" value="Plasmid unnamed1"/>
</dbReference>
<dbReference type="PROSITE" id="PS51192">
    <property type="entry name" value="HELICASE_ATP_BIND_1"/>
    <property type="match status" value="1"/>
</dbReference>
<dbReference type="GO" id="GO:0005524">
    <property type="term" value="F:ATP binding"/>
    <property type="evidence" value="ECO:0007669"/>
    <property type="project" value="InterPro"/>
</dbReference>
<dbReference type="SMART" id="SM00491">
    <property type="entry name" value="HELICc2"/>
    <property type="match status" value="1"/>
</dbReference>
<geneLocation type="plasmid" evidence="2 3">
    <name>unnamed1</name>
</geneLocation>
<reference evidence="2" key="1">
    <citation type="submission" date="2023-02" db="EMBL/GenBank/DDBJ databases">
        <title>Comparative genomics and fermentation flavor characterization of five lactic acid bacteria reveal flavor biosynthesis metabolic pathways in fermented muskmelon puree.</title>
        <authorList>
            <person name="Yuan L."/>
            <person name="Li M."/>
            <person name="Xu X."/>
            <person name="Lao F."/>
            <person name="Wu J."/>
        </authorList>
    </citation>
    <scope>NUCLEOTIDE SEQUENCE</scope>
    <source>
        <strain evidence="2">Pa-2</strain>
        <plasmid evidence="2">unnamed1</plasmid>
    </source>
</reference>
<keyword evidence="2" id="KW-0067">ATP-binding</keyword>
<dbReference type="GO" id="GO:0006139">
    <property type="term" value="P:nucleobase-containing compound metabolic process"/>
    <property type="evidence" value="ECO:0007669"/>
    <property type="project" value="InterPro"/>
</dbReference>
<keyword evidence="2" id="KW-0547">Nucleotide-binding</keyword>
<dbReference type="GO" id="GO:0004386">
    <property type="term" value="F:helicase activity"/>
    <property type="evidence" value="ECO:0007669"/>
    <property type="project" value="UniProtKB-KW"/>
</dbReference>
<accession>A0AAX3NE76</accession>
<dbReference type="InterPro" id="IPR027417">
    <property type="entry name" value="P-loop_NTPase"/>
</dbReference>
<dbReference type="AlphaFoldDB" id="A0AAX3NE76"/>
<sequence>MGIDDLIFETNTNTKATSNNPIDIFNYLDKKDGYGYLRTNQSDFLSEWEKRRSERDIVGIMHTGAGKTLVGLLMLQSKMVEEQLPVVYLCPTTQLVEQVCNQAVNYGINVCRVNEDKTLPDEFLNFEKILVTTFSKLYNGKTVFGNKTFSDEFIPLGSILIDDAHSCVDYARKHSTITIDRDAEEYQKLFNIFKCDLNKQSNGKCKSIEDGEYSTCMKVPYWVWKDNIDEIKGLIYNYITRKKSDFEYRMISECIDFASCFISGTKIEITPKITPIEQIPSYSKANHRYILSATINERDLCYELGIEKEAITKPIITSSYIVDVGERLILSPSKYHKDITDKIMRKWIFNKCVNENINLVVIVPSKKASEVWEKLGAKVIDEEHYTFAQIIKNLKSGVTERIVLINRYDGIDFSGDLSHMLVIDGMPIFSTNQERANGNAYRDDRLNGKLAQKIEQGMGRTVRSNSDYSVVILLGDSLTRFVSLKKNLLLFSPATREQLKISNDIITSSSLNDAQEAVDEIIKSISYCLSRNKNWVKYSKNKLSEVSLSDFSNPEMDKIQFEYETFQHYKNNNISAAQKVIQKWKQITEDNSEVLGQIYQEEAEILYNIDRVKSGNLQKLAAEKWDGALKPLNNKIQREVKNIDLVSESYKFIKEFTDKNSYSDFISQTINSLVYDNKSSSESFEESIKQLGNIIGLESQRPEKSWDDGGPDNLWLSSEQYVVIECKNKEVNNINKDDIKQLGHSSQWFTNKYGNHKQPLLLLFHGKKELEHNVQVSNYMYVIDEENLNLLKTKLDNFRELVVNNFNDLNLDTLRQYLNQNNLLIDSFITTYMRKLK</sequence>
<dbReference type="SMART" id="SM00487">
    <property type="entry name" value="DEXDc"/>
    <property type="match status" value="1"/>
</dbReference>
<dbReference type="SUPFAM" id="SSF52540">
    <property type="entry name" value="P-loop containing nucleoside triphosphate hydrolases"/>
    <property type="match status" value="1"/>
</dbReference>
<name>A0AAX3NE76_9LACT</name>
<keyword evidence="2" id="KW-0614">Plasmid</keyword>
<dbReference type="Gene3D" id="3.40.50.300">
    <property type="entry name" value="P-loop containing nucleotide triphosphate hydrolases"/>
    <property type="match status" value="2"/>
</dbReference>
<dbReference type="GO" id="GO:0016818">
    <property type="term" value="F:hydrolase activity, acting on acid anhydrides, in phosphorus-containing anhydrides"/>
    <property type="evidence" value="ECO:0007669"/>
    <property type="project" value="InterPro"/>
</dbReference>
<dbReference type="InterPro" id="IPR006555">
    <property type="entry name" value="ATP-dep_Helicase_C"/>
</dbReference>
<dbReference type="EMBL" id="CP118628">
    <property type="protein sequence ID" value="WEA15028.1"/>
    <property type="molecule type" value="Genomic_DNA"/>
</dbReference>
<dbReference type="InterPro" id="IPR014001">
    <property type="entry name" value="Helicase_ATP-bd"/>
</dbReference>
<organism evidence="2 3">
    <name type="scientific">Lactococcus garvieae</name>
    <dbReference type="NCBI Taxonomy" id="1363"/>
    <lineage>
        <taxon>Bacteria</taxon>
        <taxon>Bacillati</taxon>
        <taxon>Bacillota</taxon>
        <taxon>Bacilli</taxon>
        <taxon>Lactobacillales</taxon>
        <taxon>Streptococcaceae</taxon>
        <taxon>Lactococcus</taxon>
    </lineage>
</organism>
<evidence type="ECO:0000313" key="2">
    <source>
        <dbReference type="EMBL" id="WEA15028.1"/>
    </source>
</evidence>
<dbReference type="RefSeq" id="WP_081168740.1">
    <property type="nucleotide sequence ID" value="NZ_CP118628.1"/>
</dbReference>